<name>A0AAW5R9V2_ACIJU</name>
<dbReference type="AlphaFoldDB" id="A0AAW5R9V2"/>
<evidence type="ECO:0000256" key="1">
    <source>
        <dbReference type="SAM" id="SignalP"/>
    </source>
</evidence>
<feature type="signal peptide" evidence="1">
    <location>
        <begin position="1"/>
        <end position="26"/>
    </location>
</feature>
<comment type="caution">
    <text evidence="3">The sequence shown here is derived from an EMBL/GenBank/DDBJ whole genome shotgun (WGS) entry which is preliminary data.</text>
</comment>
<organism evidence="3 4">
    <name type="scientific">Acinetobacter junii</name>
    <dbReference type="NCBI Taxonomy" id="40215"/>
    <lineage>
        <taxon>Bacteria</taxon>
        <taxon>Pseudomonadati</taxon>
        <taxon>Pseudomonadota</taxon>
        <taxon>Gammaproteobacteria</taxon>
        <taxon>Moraxellales</taxon>
        <taxon>Moraxellaceae</taxon>
        <taxon>Acinetobacter</taxon>
    </lineage>
</organism>
<feature type="domain" description="DUF4124" evidence="2">
    <location>
        <begin position="20"/>
        <end position="60"/>
    </location>
</feature>
<gene>
    <name evidence="3" type="ORF">KTH64_06370</name>
</gene>
<accession>A0AAW5R9V2</accession>
<dbReference type="EMBL" id="JAHPRE010000020">
    <property type="protein sequence ID" value="MCU4396597.1"/>
    <property type="molecule type" value="Genomic_DNA"/>
</dbReference>
<evidence type="ECO:0000313" key="4">
    <source>
        <dbReference type="Proteomes" id="UP001208534"/>
    </source>
</evidence>
<keyword evidence="1" id="KW-0732">Signal</keyword>
<dbReference type="InterPro" id="IPR025392">
    <property type="entry name" value="DUF4124"/>
</dbReference>
<dbReference type="RefSeq" id="WP_125272729.1">
    <property type="nucleotide sequence ID" value="NZ_CABFLT010000047.1"/>
</dbReference>
<evidence type="ECO:0000259" key="2">
    <source>
        <dbReference type="Pfam" id="PF13511"/>
    </source>
</evidence>
<proteinExistence type="predicted"/>
<dbReference type="Proteomes" id="UP001208534">
    <property type="component" value="Unassembled WGS sequence"/>
</dbReference>
<protein>
    <submittedName>
        <fullName evidence="3">DUF4124 domain-containing protein</fullName>
    </submittedName>
</protein>
<sequence length="153" mass="16523">MKCVTFSQLLAIVSIGLMSSSFQLNAKEYYKWVDAKGVTTYSATPPPTKKQEPQLDTSKQNMMVGNTANHAVPTQVQAQLVKETKTAAVATTPQTKNVALAAKTDVLIPIKNCNGVRCWDTKGKAYNLVQGNTYLSSTGGKCLKTAKNMSCTK</sequence>
<feature type="chain" id="PRO_5044003388" evidence="1">
    <location>
        <begin position="27"/>
        <end position="153"/>
    </location>
</feature>
<reference evidence="3" key="1">
    <citation type="submission" date="2021-06" db="EMBL/GenBank/DDBJ databases">
        <title>Propagation of a rapidly emergent carbapenem-resistant Acinetobacter baumannii lineage by various extra-hospital transmission networks.</title>
        <authorList>
            <person name="Calix J."/>
        </authorList>
    </citation>
    <scope>NUCLEOTIDE SEQUENCE</scope>
    <source>
        <strain evidence="3">WU_MDCI_Aw63</strain>
    </source>
</reference>
<evidence type="ECO:0000313" key="3">
    <source>
        <dbReference type="EMBL" id="MCU4396597.1"/>
    </source>
</evidence>
<dbReference type="Pfam" id="PF13511">
    <property type="entry name" value="DUF4124"/>
    <property type="match status" value="1"/>
</dbReference>